<dbReference type="Pfam" id="PF00903">
    <property type="entry name" value="Glyoxalase"/>
    <property type="match status" value="1"/>
</dbReference>
<reference evidence="3" key="1">
    <citation type="journal article" date="2019" name="Int. J. Syst. Evol. Microbiol.">
        <title>The Global Catalogue of Microorganisms (GCM) 10K type strain sequencing project: providing services to taxonomists for standard genome sequencing and annotation.</title>
        <authorList>
            <consortium name="The Broad Institute Genomics Platform"/>
            <consortium name="The Broad Institute Genome Sequencing Center for Infectious Disease"/>
            <person name="Wu L."/>
            <person name="Ma J."/>
        </authorList>
    </citation>
    <scope>NUCLEOTIDE SEQUENCE [LARGE SCALE GENOMIC DNA]</scope>
    <source>
        <strain evidence="3">JCM 17066</strain>
    </source>
</reference>
<dbReference type="EMBL" id="JBHSMT010000013">
    <property type="protein sequence ID" value="MFC5474097.1"/>
    <property type="molecule type" value="Genomic_DNA"/>
</dbReference>
<evidence type="ECO:0000313" key="2">
    <source>
        <dbReference type="EMBL" id="MFC5474097.1"/>
    </source>
</evidence>
<dbReference type="InterPro" id="IPR037523">
    <property type="entry name" value="VOC_core"/>
</dbReference>
<dbReference type="SUPFAM" id="SSF54593">
    <property type="entry name" value="Glyoxalase/Bleomycin resistance protein/Dihydroxybiphenyl dioxygenase"/>
    <property type="match status" value="1"/>
</dbReference>
<accession>A0ABW0MAV8</accession>
<dbReference type="PROSITE" id="PS51819">
    <property type="entry name" value="VOC"/>
    <property type="match status" value="1"/>
</dbReference>
<keyword evidence="3" id="KW-1185">Reference proteome</keyword>
<gene>
    <name evidence="2" type="ORF">ACFPM8_08995</name>
</gene>
<dbReference type="PANTHER" id="PTHR34109:SF1">
    <property type="entry name" value="VOC DOMAIN-CONTAINING PROTEIN"/>
    <property type="match status" value="1"/>
</dbReference>
<sequence length="157" mass="17031">MAVKPIPEGYSTVTPYLAIEGGAKAITFYKNAFNAIEIMRFEGPENTIGHAEIQIGNSRIMLADEMPGMCLTRSPKSLGGAGISIMLYVDNVDTLFAQAIAAGGTQLRPVQDQFYGDRSGTLQDPFGHVWTISTHIADYSLEEIRERAAAAMKQSES</sequence>
<comment type="caution">
    <text evidence="2">The sequence shown here is derived from an EMBL/GenBank/DDBJ whole genome shotgun (WGS) entry which is preliminary data.</text>
</comment>
<dbReference type="InterPro" id="IPR029068">
    <property type="entry name" value="Glyas_Bleomycin-R_OHBP_Dase"/>
</dbReference>
<dbReference type="InterPro" id="IPR004360">
    <property type="entry name" value="Glyas_Fos-R_dOase_dom"/>
</dbReference>
<organism evidence="2 3">
    <name type="scientific">Paraherbaspirillum soli</name>
    <dbReference type="NCBI Taxonomy" id="631222"/>
    <lineage>
        <taxon>Bacteria</taxon>
        <taxon>Pseudomonadati</taxon>
        <taxon>Pseudomonadota</taxon>
        <taxon>Betaproteobacteria</taxon>
        <taxon>Burkholderiales</taxon>
        <taxon>Oxalobacteraceae</taxon>
        <taxon>Paraherbaspirillum</taxon>
    </lineage>
</organism>
<protein>
    <submittedName>
        <fullName evidence="2">VOC family protein</fullName>
    </submittedName>
</protein>
<dbReference type="Gene3D" id="3.30.720.120">
    <property type="match status" value="1"/>
</dbReference>
<proteinExistence type="predicted"/>
<dbReference type="CDD" id="cd07246">
    <property type="entry name" value="VOC_like"/>
    <property type="match status" value="1"/>
</dbReference>
<dbReference type="Proteomes" id="UP001596045">
    <property type="component" value="Unassembled WGS sequence"/>
</dbReference>
<evidence type="ECO:0000313" key="3">
    <source>
        <dbReference type="Proteomes" id="UP001596045"/>
    </source>
</evidence>
<dbReference type="RefSeq" id="WP_378997156.1">
    <property type="nucleotide sequence ID" value="NZ_JBHSMT010000013.1"/>
</dbReference>
<dbReference type="PANTHER" id="PTHR34109">
    <property type="entry name" value="BNAUNNG04460D PROTEIN-RELATED"/>
    <property type="match status" value="1"/>
</dbReference>
<name>A0ABW0MAV8_9BURK</name>
<dbReference type="Gene3D" id="3.30.720.110">
    <property type="match status" value="1"/>
</dbReference>
<feature type="domain" description="VOC" evidence="1">
    <location>
        <begin position="9"/>
        <end position="135"/>
    </location>
</feature>
<evidence type="ECO:0000259" key="1">
    <source>
        <dbReference type="PROSITE" id="PS51819"/>
    </source>
</evidence>